<evidence type="ECO:0000313" key="2">
    <source>
        <dbReference type="Proteomes" id="UP001143372"/>
    </source>
</evidence>
<dbReference type="Proteomes" id="UP001143372">
    <property type="component" value="Unassembled WGS sequence"/>
</dbReference>
<evidence type="ECO:0000313" key="1">
    <source>
        <dbReference type="EMBL" id="GLK67014.1"/>
    </source>
</evidence>
<sequence>MSKTTLAAAMKIIEALAPAADAGGRSSDIVSLKNAGRANILVSIAQGNAAPVALAVMQATDVSGAGAKALGNAGRIWSNADTSLSDTLVRQPDGVGFTTSAALKNKQVLFEVDATLLDVEGGYDCVFVTTGASNAANITAAIFLLDDLRYQQETPPSGLVD</sequence>
<proteinExistence type="predicted"/>
<dbReference type="EMBL" id="BSFI01000003">
    <property type="protein sequence ID" value="GLK67014.1"/>
    <property type="molecule type" value="Genomic_DNA"/>
</dbReference>
<name>A0A9W6MU43_9HYPH</name>
<dbReference type="RefSeq" id="WP_271167282.1">
    <property type="nucleotide sequence ID" value="NZ_BSFI01000003.1"/>
</dbReference>
<accession>A0A9W6MU43</accession>
<organism evidence="1 2">
    <name type="scientific">Hansschlegelia plantiphila</name>
    <dbReference type="NCBI Taxonomy" id="374655"/>
    <lineage>
        <taxon>Bacteria</taxon>
        <taxon>Pseudomonadati</taxon>
        <taxon>Pseudomonadota</taxon>
        <taxon>Alphaproteobacteria</taxon>
        <taxon>Hyphomicrobiales</taxon>
        <taxon>Methylopilaceae</taxon>
        <taxon>Hansschlegelia</taxon>
    </lineage>
</organism>
<keyword evidence="2" id="KW-1185">Reference proteome</keyword>
<gene>
    <name evidence="1" type="ORF">GCM10008179_06520</name>
</gene>
<dbReference type="AlphaFoldDB" id="A0A9W6MU43"/>
<protein>
    <submittedName>
        <fullName evidence="1">Uncharacterized protein</fullName>
    </submittedName>
</protein>
<reference evidence="1" key="1">
    <citation type="journal article" date="2014" name="Int. J. Syst. Evol. Microbiol.">
        <title>Complete genome sequence of Corynebacterium casei LMG S-19264T (=DSM 44701T), isolated from a smear-ripened cheese.</title>
        <authorList>
            <consortium name="US DOE Joint Genome Institute (JGI-PGF)"/>
            <person name="Walter F."/>
            <person name="Albersmeier A."/>
            <person name="Kalinowski J."/>
            <person name="Ruckert C."/>
        </authorList>
    </citation>
    <scope>NUCLEOTIDE SEQUENCE</scope>
    <source>
        <strain evidence="1">VKM B-2347</strain>
    </source>
</reference>
<reference evidence="1" key="2">
    <citation type="submission" date="2023-01" db="EMBL/GenBank/DDBJ databases">
        <authorList>
            <person name="Sun Q."/>
            <person name="Evtushenko L."/>
        </authorList>
    </citation>
    <scope>NUCLEOTIDE SEQUENCE</scope>
    <source>
        <strain evidence="1">VKM B-2347</strain>
    </source>
</reference>
<comment type="caution">
    <text evidence="1">The sequence shown here is derived from an EMBL/GenBank/DDBJ whole genome shotgun (WGS) entry which is preliminary data.</text>
</comment>